<name>A0A0D9W0K0_9ORYZ</name>
<dbReference type="Gramene" id="LPERR03G32640.3">
    <property type="protein sequence ID" value="LPERR03G32640.3"/>
    <property type="gene ID" value="LPERR03G32640"/>
</dbReference>
<sequence length="60" mass="6111">MKYRFDQTAGCATPPSLGCSGRHDATLQHRSSASSVDSGGGWTACTRPTKGRAGDVAPSG</sequence>
<reference evidence="2 3" key="2">
    <citation type="submission" date="2013-12" db="EMBL/GenBank/DDBJ databases">
        <authorList>
            <person name="Yu Y."/>
            <person name="Lee S."/>
            <person name="de Baynast K."/>
            <person name="Wissotski M."/>
            <person name="Liu L."/>
            <person name="Talag J."/>
            <person name="Goicoechea J."/>
            <person name="Angelova A."/>
            <person name="Jetty R."/>
            <person name="Kudrna D."/>
            <person name="Golser W."/>
            <person name="Rivera L."/>
            <person name="Zhang J."/>
            <person name="Wing R."/>
        </authorList>
    </citation>
    <scope>NUCLEOTIDE SEQUENCE</scope>
</reference>
<feature type="compositionally biased region" description="Polar residues" evidence="1">
    <location>
        <begin position="28"/>
        <end position="37"/>
    </location>
</feature>
<feature type="region of interest" description="Disordered" evidence="1">
    <location>
        <begin position="1"/>
        <end position="60"/>
    </location>
</feature>
<proteinExistence type="predicted"/>
<dbReference type="EnsemblPlants" id="LPERR03G32640.3">
    <property type="protein sequence ID" value="LPERR03G32640.3"/>
    <property type="gene ID" value="LPERR03G32640"/>
</dbReference>
<keyword evidence="3" id="KW-1185">Reference proteome</keyword>
<accession>A0A0D9W0K0</accession>
<evidence type="ECO:0000256" key="1">
    <source>
        <dbReference type="SAM" id="MobiDB-lite"/>
    </source>
</evidence>
<evidence type="ECO:0000313" key="2">
    <source>
        <dbReference type="EnsemblPlants" id="LPERR03G32640.2"/>
    </source>
</evidence>
<reference evidence="2 3" key="1">
    <citation type="submission" date="2012-08" db="EMBL/GenBank/DDBJ databases">
        <title>Oryza genome evolution.</title>
        <authorList>
            <person name="Wing R.A."/>
        </authorList>
    </citation>
    <scope>NUCLEOTIDE SEQUENCE</scope>
</reference>
<evidence type="ECO:0000313" key="3">
    <source>
        <dbReference type="Proteomes" id="UP000032180"/>
    </source>
</evidence>
<dbReference type="HOGENOM" id="CLU_2945014_0_0_1"/>
<dbReference type="AlphaFoldDB" id="A0A0D9W0K0"/>
<dbReference type="Proteomes" id="UP000032180">
    <property type="component" value="Chromosome 3"/>
</dbReference>
<reference evidence="2" key="3">
    <citation type="submission" date="2015-04" db="UniProtKB">
        <authorList>
            <consortium name="EnsemblPlants"/>
        </authorList>
    </citation>
    <scope>IDENTIFICATION</scope>
</reference>
<organism evidence="2 3">
    <name type="scientific">Leersia perrieri</name>
    <dbReference type="NCBI Taxonomy" id="77586"/>
    <lineage>
        <taxon>Eukaryota</taxon>
        <taxon>Viridiplantae</taxon>
        <taxon>Streptophyta</taxon>
        <taxon>Embryophyta</taxon>
        <taxon>Tracheophyta</taxon>
        <taxon>Spermatophyta</taxon>
        <taxon>Magnoliopsida</taxon>
        <taxon>Liliopsida</taxon>
        <taxon>Poales</taxon>
        <taxon>Poaceae</taxon>
        <taxon>BOP clade</taxon>
        <taxon>Oryzoideae</taxon>
        <taxon>Oryzeae</taxon>
        <taxon>Oryzinae</taxon>
        <taxon>Leersia</taxon>
    </lineage>
</organism>
<dbReference type="EnsemblPlants" id="LPERR03G32640.2">
    <property type="protein sequence ID" value="LPERR03G32640.2"/>
    <property type="gene ID" value="LPERR03G32640"/>
</dbReference>
<dbReference type="Gramene" id="LPERR03G32640.2">
    <property type="protein sequence ID" value="LPERR03G32640.2"/>
    <property type="gene ID" value="LPERR03G32640"/>
</dbReference>
<protein>
    <submittedName>
        <fullName evidence="2">Uncharacterized protein</fullName>
    </submittedName>
</protein>